<dbReference type="InterPro" id="IPR036890">
    <property type="entry name" value="HATPase_C_sf"/>
</dbReference>
<organism evidence="12 13">
    <name type="scientific">Nakamurella flava</name>
    <dbReference type="NCBI Taxonomy" id="2576308"/>
    <lineage>
        <taxon>Bacteria</taxon>
        <taxon>Bacillati</taxon>
        <taxon>Actinomycetota</taxon>
        <taxon>Actinomycetes</taxon>
        <taxon>Nakamurellales</taxon>
        <taxon>Nakamurellaceae</taxon>
        <taxon>Nakamurella</taxon>
    </lineage>
</organism>
<keyword evidence="6 12" id="KW-0418">Kinase</keyword>
<accession>A0A4U6QKB5</accession>
<protein>
    <recommendedName>
        <fullName evidence="2">histidine kinase</fullName>
        <ecNumber evidence="2">2.7.13.3</ecNumber>
    </recommendedName>
</protein>
<proteinExistence type="predicted"/>
<feature type="transmembrane region" description="Helical" evidence="9">
    <location>
        <begin position="212"/>
        <end position="234"/>
    </location>
</feature>
<feature type="transmembrane region" description="Helical" evidence="9">
    <location>
        <begin position="26"/>
        <end position="46"/>
    </location>
</feature>
<sequence length="608" mass="64443">MGPASISSVPGVRKAASDLVRSLRRALLFLTLAVVSVSSLLFTNLVDSGQPTSYMVFYTAVCWLWVVTGVFAWWRRPSNGMGALMVWGGITLNLAAASSSAAIPVATVGAVFATAPLSVMVHLLHAFPSGRVRGRASRLTVIAGYLVCFVLQIPLYAFDPAAAGLPWFVADRPDLLEIGTVVQALSGTAVMVATTVILAVRLRRAQPFQRRVLIPLFGYGLLAVLWIPLSANLLGRFFGMPFDVVILTQLVVIAGIPVAFAAAVFRGGFARTGELQELSTWLGSGDDQRSELGGALSSVLGDPSLELAFRVAGQQRWVDAAGTTVELPAESRADRAWVGIELSGSTIAAIVYDADLIDDPELVRAAGRVVALGVDRERLTAALRVSEQSLRRSRERIVRTADQERRRIAQDLHDGLQVKLVLLALDAQQVANSLDIGSEPRDHATELRQRIDAAAAELRALVHAVMPSSLVERGLVAATEDLLDRLPIRSSLRLADIGPLPLAIQSTAYFVVAEAVANVIKHAGARRVSVDLTVRDGTLTVEIEDDGCGGAAIENGTGIRGLVDRADVLGGRLILVSTPGAGTLMTAVLPLDLPAGARPAFPTGDPGP</sequence>
<feature type="transmembrane region" description="Helical" evidence="9">
    <location>
        <begin position="246"/>
        <end position="265"/>
    </location>
</feature>
<keyword evidence="5" id="KW-0547">Nucleotide-binding</keyword>
<dbReference type="PANTHER" id="PTHR24421:SF10">
    <property type="entry name" value="NITRATE_NITRITE SENSOR PROTEIN NARQ"/>
    <property type="match status" value="1"/>
</dbReference>
<evidence type="ECO:0000256" key="7">
    <source>
        <dbReference type="ARBA" id="ARBA00022840"/>
    </source>
</evidence>
<dbReference type="SUPFAM" id="SSF55874">
    <property type="entry name" value="ATPase domain of HSP90 chaperone/DNA topoisomerase II/histidine kinase"/>
    <property type="match status" value="1"/>
</dbReference>
<keyword evidence="9" id="KW-0812">Transmembrane</keyword>
<keyword evidence="4" id="KW-0808">Transferase</keyword>
<feature type="transmembrane region" description="Helical" evidence="9">
    <location>
        <begin position="109"/>
        <end position="127"/>
    </location>
</feature>
<reference evidence="12 13" key="1">
    <citation type="submission" date="2019-05" db="EMBL/GenBank/DDBJ databases">
        <title>Nakamurella sp. N5BH11, whole genome shotgun sequence.</title>
        <authorList>
            <person name="Tuo L."/>
        </authorList>
    </citation>
    <scope>NUCLEOTIDE SEQUENCE [LARGE SCALE GENOMIC DNA]</scope>
    <source>
        <strain evidence="12 13">N5BH11</strain>
    </source>
</reference>
<evidence type="ECO:0000256" key="1">
    <source>
        <dbReference type="ARBA" id="ARBA00000085"/>
    </source>
</evidence>
<evidence type="ECO:0000256" key="9">
    <source>
        <dbReference type="SAM" id="Phobius"/>
    </source>
</evidence>
<feature type="transmembrane region" description="Helical" evidence="9">
    <location>
        <begin position="139"/>
        <end position="158"/>
    </location>
</feature>
<evidence type="ECO:0000256" key="6">
    <source>
        <dbReference type="ARBA" id="ARBA00022777"/>
    </source>
</evidence>
<evidence type="ECO:0000256" key="5">
    <source>
        <dbReference type="ARBA" id="ARBA00022741"/>
    </source>
</evidence>
<dbReference type="InterPro" id="IPR011712">
    <property type="entry name" value="Sig_transdc_His_kin_sub3_dim/P"/>
</dbReference>
<evidence type="ECO:0000259" key="11">
    <source>
        <dbReference type="Pfam" id="PF07730"/>
    </source>
</evidence>
<dbReference type="OrthoDB" id="5242012at2"/>
<evidence type="ECO:0000256" key="3">
    <source>
        <dbReference type="ARBA" id="ARBA00022553"/>
    </source>
</evidence>
<keyword evidence="9" id="KW-1133">Transmembrane helix</keyword>
<evidence type="ECO:0000256" key="4">
    <source>
        <dbReference type="ARBA" id="ARBA00022679"/>
    </source>
</evidence>
<name>A0A4U6QKB5_9ACTN</name>
<keyword evidence="3" id="KW-0597">Phosphoprotein</keyword>
<keyword evidence="8" id="KW-0902">Two-component regulatory system</keyword>
<dbReference type="GO" id="GO:0016020">
    <property type="term" value="C:membrane"/>
    <property type="evidence" value="ECO:0007669"/>
    <property type="project" value="InterPro"/>
</dbReference>
<evidence type="ECO:0000259" key="10">
    <source>
        <dbReference type="Pfam" id="PF02518"/>
    </source>
</evidence>
<feature type="domain" description="Signal transduction histidine kinase subgroup 3 dimerisation and phosphoacceptor" evidence="11">
    <location>
        <begin position="404"/>
        <end position="469"/>
    </location>
</feature>
<dbReference type="CDD" id="cd16917">
    <property type="entry name" value="HATPase_UhpB-NarQ-NarX-like"/>
    <property type="match status" value="1"/>
</dbReference>
<dbReference type="GO" id="GO:0000155">
    <property type="term" value="F:phosphorelay sensor kinase activity"/>
    <property type="evidence" value="ECO:0007669"/>
    <property type="project" value="InterPro"/>
</dbReference>
<dbReference type="PANTHER" id="PTHR24421">
    <property type="entry name" value="NITRATE/NITRITE SENSOR PROTEIN NARX-RELATED"/>
    <property type="match status" value="1"/>
</dbReference>
<evidence type="ECO:0000313" key="12">
    <source>
        <dbReference type="EMBL" id="TKV60761.1"/>
    </source>
</evidence>
<feature type="domain" description="Histidine kinase/HSP90-like ATPase" evidence="10">
    <location>
        <begin position="508"/>
        <end position="592"/>
    </location>
</feature>
<feature type="transmembrane region" description="Helical" evidence="9">
    <location>
        <begin position="178"/>
        <end position="200"/>
    </location>
</feature>
<dbReference type="GO" id="GO:0005524">
    <property type="term" value="F:ATP binding"/>
    <property type="evidence" value="ECO:0007669"/>
    <property type="project" value="UniProtKB-KW"/>
</dbReference>
<dbReference type="InterPro" id="IPR050482">
    <property type="entry name" value="Sensor_HK_TwoCompSys"/>
</dbReference>
<dbReference type="InterPro" id="IPR003594">
    <property type="entry name" value="HATPase_dom"/>
</dbReference>
<feature type="transmembrane region" description="Helical" evidence="9">
    <location>
        <begin position="52"/>
        <end position="74"/>
    </location>
</feature>
<keyword evidence="9" id="KW-0472">Membrane</keyword>
<evidence type="ECO:0000313" key="13">
    <source>
        <dbReference type="Proteomes" id="UP000306985"/>
    </source>
</evidence>
<dbReference type="Pfam" id="PF07730">
    <property type="entry name" value="HisKA_3"/>
    <property type="match status" value="1"/>
</dbReference>
<gene>
    <name evidence="12" type="ORF">FDO65_03530</name>
</gene>
<dbReference type="Gene3D" id="1.20.5.1930">
    <property type="match status" value="1"/>
</dbReference>
<dbReference type="RefSeq" id="WP_137448064.1">
    <property type="nucleotide sequence ID" value="NZ_SZZH01000001.1"/>
</dbReference>
<dbReference type="EMBL" id="SZZH01000001">
    <property type="protein sequence ID" value="TKV60761.1"/>
    <property type="molecule type" value="Genomic_DNA"/>
</dbReference>
<dbReference type="Pfam" id="PF02518">
    <property type="entry name" value="HATPase_c"/>
    <property type="match status" value="1"/>
</dbReference>
<comment type="catalytic activity">
    <reaction evidence="1">
        <text>ATP + protein L-histidine = ADP + protein N-phospho-L-histidine.</text>
        <dbReference type="EC" id="2.7.13.3"/>
    </reaction>
</comment>
<keyword evidence="7" id="KW-0067">ATP-binding</keyword>
<dbReference type="GO" id="GO:0046983">
    <property type="term" value="F:protein dimerization activity"/>
    <property type="evidence" value="ECO:0007669"/>
    <property type="project" value="InterPro"/>
</dbReference>
<dbReference type="AlphaFoldDB" id="A0A4U6QKB5"/>
<dbReference type="EC" id="2.7.13.3" evidence="2"/>
<evidence type="ECO:0000256" key="2">
    <source>
        <dbReference type="ARBA" id="ARBA00012438"/>
    </source>
</evidence>
<dbReference type="Proteomes" id="UP000306985">
    <property type="component" value="Unassembled WGS sequence"/>
</dbReference>
<keyword evidence="13" id="KW-1185">Reference proteome</keyword>
<dbReference type="Gene3D" id="3.30.565.10">
    <property type="entry name" value="Histidine kinase-like ATPase, C-terminal domain"/>
    <property type="match status" value="1"/>
</dbReference>
<comment type="caution">
    <text evidence="12">The sequence shown here is derived from an EMBL/GenBank/DDBJ whole genome shotgun (WGS) entry which is preliminary data.</text>
</comment>
<evidence type="ECO:0000256" key="8">
    <source>
        <dbReference type="ARBA" id="ARBA00023012"/>
    </source>
</evidence>